<evidence type="ECO:0000256" key="3">
    <source>
        <dbReference type="ARBA" id="ARBA00023098"/>
    </source>
</evidence>
<evidence type="ECO:0000259" key="4">
    <source>
        <dbReference type="Pfam" id="PF01734"/>
    </source>
</evidence>
<dbReference type="PANTHER" id="PTHR24185:SF1">
    <property type="entry name" value="CALCIUM-INDEPENDENT PHOSPHOLIPASE A2-GAMMA"/>
    <property type="match status" value="1"/>
</dbReference>
<evidence type="ECO:0000256" key="1">
    <source>
        <dbReference type="ARBA" id="ARBA00022801"/>
    </source>
</evidence>
<protein>
    <recommendedName>
        <fullName evidence="4">PNPLA domain-containing protein</fullName>
    </recommendedName>
</protein>
<gene>
    <name evidence="5" type="ORF">HO133_000646</name>
</gene>
<dbReference type="GO" id="GO:0016042">
    <property type="term" value="P:lipid catabolic process"/>
    <property type="evidence" value="ECO:0007669"/>
    <property type="project" value="UniProtKB-KW"/>
</dbReference>
<evidence type="ECO:0000313" key="6">
    <source>
        <dbReference type="Proteomes" id="UP000593566"/>
    </source>
</evidence>
<dbReference type="RefSeq" id="XP_037151945.1">
    <property type="nucleotide sequence ID" value="XM_037291583.1"/>
</dbReference>
<dbReference type="InterPro" id="IPR016035">
    <property type="entry name" value="Acyl_Trfase/lysoPLipase"/>
</dbReference>
<dbReference type="InterPro" id="IPR002641">
    <property type="entry name" value="PNPLA_dom"/>
</dbReference>
<dbReference type="GO" id="GO:0019369">
    <property type="term" value="P:arachidonate metabolic process"/>
    <property type="evidence" value="ECO:0007669"/>
    <property type="project" value="TreeGrafter"/>
</dbReference>
<dbReference type="GeneID" id="59329064"/>
<dbReference type="SUPFAM" id="SSF52151">
    <property type="entry name" value="FabD/lysophospholipase-like"/>
    <property type="match status" value="1"/>
</dbReference>
<organism evidence="5 6">
    <name type="scientific">Letharia lupina</name>
    <dbReference type="NCBI Taxonomy" id="560253"/>
    <lineage>
        <taxon>Eukaryota</taxon>
        <taxon>Fungi</taxon>
        <taxon>Dikarya</taxon>
        <taxon>Ascomycota</taxon>
        <taxon>Pezizomycotina</taxon>
        <taxon>Lecanoromycetes</taxon>
        <taxon>OSLEUM clade</taxon>
        <taxon>Lecanoromycetidae</taxon>
        <taxon>Lecanorales</taxon>
        <taxon>Lecanorineae</taxon>
        <taxon>Parmeliaceae</taxon>
        <taxon>Letharia</taxon>
    </lineage>
</organism>
<comment type="caution">
    <text evidence="5">The sequence shown here is derived from an EMBL/GenBank/DDBJ whole genome shotgun (WGS) entry which is preliminary data.</text>
</comment>
<dbReference type="PANTHER" id="PTHR24185">
    <property type="entry name" value="CALCIUM-INDEPENDENT PHOSPHOLIPASE A2-GAMMA"/>
    <property type="match status" value="1"/>
</dbReference>
<keyword evidence="1" id="KW-0378">Hydrolase</keyword>
<dbReference type="Pfam" id="PF01734">
    <property type="entry name" value="Patatin"/>
    <property type="match status" value="1"/>
</dbReference>
<keyword evidence="3" id="KW-0443">Lipid metabolism</keyword>
<feature type="domain" description="PNPLA" evidence="4">
    <location>
        <begin position="38"/>
        <end position="167"/>
    </location>
</feature>
<dbReference type="Gene3D" id="3.40.1090.10">
    <property type="entry name" value="Cytosolic phospholipase A2 catalytic domain"/>
    <property type="match status" value="1"/>
</dbReference>
<evidence type="ECO:0000256" key="2">
    <source>
        <dbReference type="ARBA" id="ARBA00022963"/>
    </source>
</evidence>
<keyword evidence="2" id="KW-0442">Lipid degradation</keyword>
<dbReference type="AlphaFoldDB" id="A0A8H6CFN2"/>
<dbReference type="GO" id="GO:0046486">
    <property type="term" value="P:glycerolipid metabolic process"/>
    <property type="evidence" value="ECO:0007669"/>
    <property type="project" value="UniProtKB-ARBA"/>
</dbReference>
<dbReference type="GO" id="GO:0016020">
    <property type="term" value="C:membrane"/>
    <property type="evidence" value="ECO:0007669"/>
    <property type="project" value="TreeGrafter"/>
</dbReference>
<dbReference type="GO" id="GO:0047499">
    <property type="term" value="F:calcium-independent phospholipase A2 activity"/>
    <property type="evidence" value="ECO:0007669"/>
    <property type="project" value="TreeGrafter"/>
</dbReference>
<sequence length="303" mass="34332">MLGCLEMDVQTCIEKYIEVMDYVFDNPTPVMPVNIFSRELTPKYQQSRLRARILSVIGDSRVTQGMPPETVRMRRAGIPSHCKAAYSILSFVVATDANTSDDVQFTNYARPFEQQSNYFDQVTLCEAALASTAALSFFKPMEIFHGGISRTFLDGGFYQNNPVSILWREALVQFNLTDAELPQRIRCILSIGTGKIGPKALNGTVKHVAKRFIELVTRTDDTAKEFLRAHQDLATIHRYMRFDPQYMEDIGLADAKKKDRVAELSAYYGNNPDHQTRLLQFQEAAGSEQSTSYLEHEEQVSFA</sequence>
<proteinExistence type="predicted"/>
<keyword evidence="6" id="KW-1185">Reference proteome</keyword>
<evidence type="ECO:0000313" key="5">
    <source>
        <dbReference type="EMBL" id="KAF6222599.1"/>
    </source>
</evidence>
<name>A0A8H6CFN2_9LECA</name>
<accession>A0A8H6CFN2</accession>
<reference evidence="5 6" key="1">
    <citation type="journal article" date="2020" name="Genomics">
        <title>Complete, high-quality genomes from long-read metagenomic sequencing of two wolf lichen thalli reveals enigmatic genome architecture.</title>
        <authorList>
            <person name="McKenzie S.K."/>
            <person name="Walston R.F."/>
            <person name="Allen J.L."/>
        </authorList>
    </citation>
    <scope>NUCLEOTIDE SEQUENCE [LARGE SCALE GENOMIC DNA]</scope>
    <source>
        <strain evidence="5">WasteWater1</strain>
    </source>
</reference>
<dbReference type="Proteomes" id="UP000593566">
    <property type="component" value="Unassembled WGS sequence"/>
</dbReference>
<dbReference type="EMBL" id="JACCJB010000011">
    <property type="protein sequence ID" value="KAF6222599.1"/>
    <property type="molecule type" value="Genomic_DNA"/>
</dbReference>